<dbReference type="Proteomes" id="UP000811619">
    <property type="component" value="Unassembled WGS sequence"/>
</dbReference>
<reference evidence="2" key="1">
    <citation type="journal article" date="2020" name="bioRxiv">
        <title>Whole genome comparisons of ergot fungi reveals the divergence and evolution of species within the genus Claviceps are the result of varying mechanisms driving genome evolution and host range expansion.</title>
        <authorList>
            <person name="Wyka S.A."/>
            <person name="Mondo S.J."/>
            <person name="Liu M."/>
            <person name="Dettman J."/>
            <person name="Nalam V."/>
            <person name="Broders K.D."/>
        </authorList>
    </citation>
    <scope>NUCLEOTIDE SEQUENCE</scope>
    <source>
        <strain evidence="2">CCC 489</strain>
    </source>
</reference>
<evidence type="ECO:0000313" key="3">
    <source>
        <dbReference type="Proteomes" id="UP000811619"/>
    </source>
</evidence>
<dbReference type="OrthoDB" id="4864073at2759"/>
<feature type="compositionally biased region" description="Polar residues" evidence="1">
    <location>
        <begin position="190"/>
        <end position="202"/>
    </location>
</feature>
<feature type="region of interest" description="Disordered" evidence="1">
    <location>
        <begin position="232"/>
        <end position="260"/>
    </location>
</feature>
<gene>
    <name evidence="2" type="ORF">E4U42_002678</name>
</gene>
<sequence>MAYQPCSRDIDLRGFFRALEPIERGGDQIFKIARSWSCIVQSIQGLPKEIRWVLATIYNFCSEMMRPGTSEDSYWAMRRWLMYWFEAAETLFTKYDYPIYAPVMDWFSRPSTLSVDGFQLEDCTVVSQSSVSSDGNGTVLHHRSEPSLNKFATHRRHAPYPTGINAWMADQPDWAMTRRQPFEHVPRQRILSQSDPTSQTRPSAYRRGRGSNVFRWNPEATEFYPHMELTTSPVSTTTRSPSRISWDPISGSSTSSVSDGMSRLERGLYSAEDLQFMIEA</sequence>
<protein>
    <submittedName>
        <fullName evidence="2">Uncharacterized protein</fullName>
    </submittedName>
</protein>
<name>A0A8K0J946_9HYPO</name>
<dbReference type="AlphaFoldDB" id="A0A8K0J946"/>
<keyword evidence="3" id="KW-1185">Reference proteome</keyword>
<evidence type="ECO:0000256" key="1">
    <source>
        <dbReference type="SAM" id="MobiDB-lite"/>
    </source>
</evidence>
<feature type="region of interest" description="Disordered" evidence="1">
    <location>
        <begin position="185"/>
        <end position="211"/>
    </location>
</feature>
<accession>A0A8K0J946</accession>
<proteinExistence type="predicted"/>
<evidence type="ECO:0000313" key="2">
    <source>
        <dbReference type="EMBL" id="KAG5927029.1"/>
    </source>
</evidence>
<comment type="caution">
    <text evidence="2">The sequence shown here is derived from an EMBL/GenBank/DDBJ whole genome shotgun (WGS) entry which is preliminary data.</text>
</comment>
<organism evidence="2 3">
    <name type="scientific">Claviceps africana</name>
    <dbReference type="NCBI Taxonomy" id="83212"/>
    <lineage>
        <taxon>Eukaryota</taxon>
        <taxon>Fungi</taxon>
        <taxon>Dikarya</taxon>
        <taxon>Ascomycota</taxon>
        <taxon>Pezizomycotina</taxon>
        <taxon>Sordariomycetes</taxon>
        <taxon>Hypocreomycetidae</taxon>
        <taxon>Hypocreales</taxon>
        <taxon>Clavicipitaceae</taxon>
        <taxon>Claviceps</taxon>
    </lineage>
</organism>
<dbReference type="EMBL" id="SRPY01000215">
    <property type="protein sequence ID" value="KAG5927029.1"/>
    <property type="molecule type" value="Genomic_DNA"/>
</dbReference>